<proteinExistence type="predicted"/>
<reference evidence="1" key="1">
    <citation type="journal article" date="2016" name="Proc. Natl. Acad. Sci. U.S.A.">
        <title>Lipid metabolic changes in an early divergent fungus govern the establishment of a mutualistic symbiosis with endobacteria.</title>
        <authorList>
            <person name="Lastovetsky O.A."/>
            <person name="Gaspar M.L."/>
            <person name="Mondo S.J."/>
            <person name="LaButti K.M."/>
            <person name="Sandor L."/>
            <person name="Grigoriev I.V."/>
            <person name="Henry S.A."/>
            <person name="Pawlowska T.E."/>
        </authorList>
    </citation>
    <scope>NUCLEOTIDE SEQUENCE [LARGE SCALE GENOMIC DNA]</scope>
    <source>
        <strain evidence="1">ATCC 52814</strain>
    </source>
</reference>
<accession>A0A1X0RCH2</accession>
<dbReference type="Proteomes" id="UP000242414">
    <property type="component" value="Unassembled WGS sequence"/>
</dbReference>
<name>A0A1X0RCH2_RHIZD</name>
<dbReference type="VEuPathDB" id="FungiDB:BCV72DRAFT_302441"/>
<sequence>MSETIREPNTPKNFADIVDDADIWAVYPGISTILTAIDSTEHGRIRTTILEEYYHLCSYSLATRRRKEHQEYHLDEFKYISELPTLKTANLTSLLLAVSTRLQNYQRVHKIIGMLLPSQKLTLKTYINKQNVTQAIVKRLFDNSKKYGKLSTVGSKQQTNLMEGDQICLC</sequence>
<dbReference type="EMBL" id="KV921872">
    <property type="protein sequence ID" value="ORE09745.1"/>
    <property type="molecule type" value="Genomic_DNA"/>
</dbReference>
<evidence type="ECO:0000313" key="1">
    <source>
        <dbReference type="EMBL" id="ORE09745.1"/>
    </source>
</evidence>
<dbReference type="AlphaFoldDB" id="A0A1X0RCH2"/>
<organism evidence="1">
    <name type="scientific">Rhizopus microsporus var. microsporus</name>
    <dbReference type="NCBI Taxonomy" id="86635"/>
    <lineage>
        <taxon>Eukaryota</taxon>
        <taxon>Fungi</taxon>
        <taxon>Fungi incertae sedis</taxon>
        <taxon>Mucoromycota</taxon>
        <taxon>Mucoromycotina</taxon>
        <taxon>Mucoromycetes</taxon>
        <taxon>Mucorales</taxon>
        <taxon>Mucorineae</taxon>
        <taxon>Rhizopodaceae</taxon>
        <taxon>Rhizopus</taxon>
    </lineage>
</organism>
<protein>
    <submittedName>
        <fullName evidence="1">Uncharacterized protein</fullName>
    </submittedName>
</protein>
<gene>
    <name evidence="1" type="ORF">BCV72DRAFT_302441</name>
</gene>